<evidence type="ECO:0000313" key="3">
    <source>
        <dbReference type="EMBL" id="MFD0794017.1"/>
    </source>
</evidence>
<dbReference type="PANTHER" id="PTHR30535">
    <property type="entry name" value="VITAMIN B12-BINDING PROTEIN"/>
    <property type="match status" value="1"/>
</dbReference>
<name>A0ABW3ASK5_9SPHI</name>
<evidence type="ECO:0000256" key="1">
    <source>
        <dbReference type="ARBA" id="ARBA00022729"/>
    </source>
</evidence>
<dbReference type="InterPro" id="IPR050902">
    <property type="entry name" value="ABC_Transporter_SBP"/>
</dbReference>
<keyword evidence="1" id="KW-0732">Signal</keyword>
<reference evidence="4" key="1">
    <citation type="journal article" date="2019" name="Int. J. Syst. Evol. Microbiol.">
        <title>The Global Catalogue of Microorganisms (GCM) 10K type strain sequencing project: providing services to taxonomists for standard genome sequencing and annotation.</title>
        <authorList>
            <consortium name="The Broad Institute Genomics Platform"/>
            <consortium name="The Broad Institute Genome Sequencing Center for Infectious Disease"/>
            <person name="Wu L."/>
            <person name="Ma J."/>
        </authorList>
    </citation>
    <scope>NUCLEOTIDE SEQUENCE [LARGE SCALE GENOMIC DNA]</scope>
    <source>
        <strain evidence="4">CCUG 61484</strain>
    </source>
</reference>
<feature type="domain" description="Fe/B12 periplasmic-binding" evidence="2">
    <location>
        <begin position="20"/>
        <end position="263"/>
    </location>
</feature>
<dbReference type="InterPro" id="IPR054828">
    <property type="entry name" value="Vit_B12_bind_prot"/>
</dbReference>
<dbReference type="Pfam" id="PF01497">
    <property type="entry name" value="Peripla_BP_2"/>
    <property type="match status" value="1"/>
</dbReference>
<comment type="caution">
    <text evidence="3">The sequence shown here is derived from an EMBL/GenBank/DDBJ whole genome shotgun (WGS) entry which is preliminary data.</text>
</comment>
<dbReference type="PROSITE" id="PS50983">
    <property type="entry name" value="FE_B12_PBP"/>
    <property type="match status" value="1"/>
</dbReference>
<protein>
    <submittedName>
        <fullName evidence="3">Cobalamin-binding protein</fullName>
    </submittedName>
</protein>
<dbReference type="Gene3D" id="3.40.50.1980">
    <property type="entry name" value="Nitrogenase molybdenum iron protein domain"/>
    <property type="match status" value="2"/>
</dbReference>
<dbReference type="InterPro" id="IPR002491">
    <property type="entry name" value="ABC_transptr_periplasmic_BD"/>
</dbReference>
<dbReference type="RefSeq" id="WP_377114693.1">
    <property type="nucleotide sequence ID" value="NZ_JBHTHZ010000005.1"/>
</dbReference>
<dbReference type="EMBL" id="JBHTHZ010000005">
    <property type="protein sequence ID" value="MFD0794017.1"/>
    <property type="molecule type" value="Genomic_DNA"/>
</dbReference>
<dbReference type="SUPFAM" id="SSF53807">
    <property type="entry name" value="Helical backbone' metal receptor"/>
    <property type="match status" value="1"/>
</dbReference>
<evidence type="ECO:0000259" key="2">
    <source>
        <dbReference type="PROSITE" id="PS50983"/>
    </source>
</evidence>
<dbReference type="PANTHER" id="PTHR30535:SF35">
    <property type="entry name" value="PERIPLASMIC BINDING PROTEIN"/>
    <property type="match status" value="1"/>
</dbReference>
<dbReference type="Proteomes" id="UP001597010">
    <property type="component" value="Unassembled WGS sequence"/>
</dbReference>
<sequence length="263" mass="29990">MPLFYDQMKRVVNVSANPKRIVSLVPSQTELLFELGLNEQIVGVTKFCIHPADKVKNIKKVGGTKQLNTERIDLIKPDLIIGNKEENEQSQIEQLSQHYPIWMSDIVDLASALNMIAEIGEITGKSEKASWLTAQITTNFDNLEPLPAKLNVLYLIWRKPYMAAGKHTFINDMLARCGFNNIIHQSRYPELSMAEIQLLDPDVILLSSEPYPFADQHINELKEIVPEARILLTDGELFSWYGSRLLHSPGYFRTLIKKLNTKE</sequence>
<dbReference type="CDD" id="cd01144">
    <property type="entry name" value="BtuF"/>
    <property type="match status" value="1"/>
</dbReference>
<accession>A0ABW3ASK5</accession>
<proteinExistence type="predicted"/>
<keyword evidence="4" id="KW-1185">Reference proteome</keyword>
<gene>
    <name evidence="3" type="ORF">ACFQZX_10335</name>
</gene>
<evidence type="ECO:0000313" key="4">
    <source>
        <dbReference type="Proteomes" id="UP001597010"/>
    </source>
</evidence>
<dbReference type="NCBIfam" id="NF038402">
    <property type="entry name" value="TroA_like"/>
    <property type="match status" value="1"/>
</dbReference>
<organism evidence="3 4">
    <name type="scientific">Mucilaginibacter litoreus</name>
    <dbReference type="NCBI Taxonomy" id="1048221"/>
    <lineage>
        <taxon>Bacteria</taxon>
        <taxon>Pseudomonadati</taxon>
        <taxon>Bacteroidota</taxon>
        <taxon>Sphingobacteriia</taxon>
        <taxon>Sphingobacteriales</taxon>
        <taxon>Sphingobacteriaceae</taxon>
        <taxon>Mucilaginibacter</taxon>
    </lineage>
</organism>